<gene>
    <name evidence="1" type="ORF">GBAR_LOCUS13832</name>
</gene>
<accession>A0AA35S7T4</accession>
<sequence>HVCASLSYDEHYNITVSVDVVPSVWDDPETAGMLLYLQVLTRCDQYSLTLDINDFSPVTQTMVFNSAAEACVDILLNDDDMVELDSGFFRETFRVSLEPNDDYSVLFGETRSARVGIKDNDMVRVEMDLDASTLTIREGSNEPAQICAKIVAPHAVCPIEFSASFAFLSETTGSAESGPTEDFVALSIMKPIRKCETATCAELVYNDDNIVEMD</sequence>
<dbReference type="InterPro" id="IPR038081">
    <property type="entry name" value="CalX-like_sf"/>
</dbReference>
<comment type="caution">
    <text evidence="1">The sequence shown here is derived from an EMBL/GenBank/DDBJ whole genome shotgun (WGS) entry which is preliminary data.</text>
</comment>
<dbReference type="Gene3D" id="2.60.40.2030">
    <property type="match status" value="1"/>
</dbReference>
<protein>
    <submittedName>
        <fullName evidence="1">Uncharacterized protein</fullName>
    </submittedName>
</protein>
<evidence type="ECO:0000313" key="1">
    <source>
        <dbReference type="EMBL" id="CAI8023716.1"/>
    </source>
</evidence>
<dbReference type="EMBL" id="CASHTH010002026">
    <property type="protein sequence ID" value="CAI8023716.1"/>
    <property type="molecule type" value="Genomic_DNA"/>
</dbReference>
<dbReference type="SUPFAM" id="SSF141072">
    <property type="entry name" value="CalX-like"/>
    <property type="match status" value="1"/>
</dbReference>
<name>A0AA35S7T4_GEOBA</name>
<organism evidence="1 2">
    <name type="scientific">Geodia barretti</name>
    <name type="common">Barrett's horny sponge</name>
    <dbReference type="NCBI Taxonomy" id="519541"/>
    <lineage>
        <taxon>Eukaryota</taxon>
        <taxon>Metazoa</taxon>
        <taxon>Porifera</taxon>
        <taxon>Demospongiae</taxon>
        <taxon>Heteroscleromorpha</taxon>
        <taxon>Tetractinellida</taxon>
        <taxon>Astrophorina</taxon>
        <taxon>Geodiidae</taxon>
        <taxon>Geodia</taxon>
    </lineage>
</organism>
<reference evidence="1" key="1">
    <citation type="submission" date="2023-03" db="EMBL/GenBank/DDBJ databases">
        <authorList>
            <person name="Steffen K."/>
            <person name="Cardenas P."/>
        </authorList>
    </citation>
    <scope>NUCLEOTIDE SEQUENCE</scope>
</reference>
<keyword evidence="2" id="KW-1185">Reference proteome</keyword>
<feature type="non-terminal residue" evidence="1">
    <location>
        <position position="1"/>
    </location>
</feature>
<dbReference type="AlphaFoldDB" id="A0AA35S7T4"/>
<proteinExistence type="predicted"/>
<dbReference type="Proteomes" id="UP001174909">
    <property type="component" value="Unassembled WGS sequence"/>
</dbReference>
<evidence type="ECO:0000313" key="2">
    <source>
        <dbReference type="Proteomes" id="UP001174909"/>
    </source>
</evidence>
<feature type="non-terminal residue" evidence="1">
    <location>
        <position position="214"/>
    </location>
</feature>